<feature type="region of interest" description="Disordered" evidence="1">
    <location>
        <begin position="1"/>
        <end position="214"/>
    </location>
</feature>
<reference evidence="4" key="1">
    <citation type="journal article" date="2018" name="Algal Res.">
        <title>Characterization of plant carbon substrate utilization by Auxenochlorella protothecoides.</title>
        <authorList>
            <person name="Vogler B.W."/>
            <person name="Starkenburg S.R."/>
            <person name="Sudasinghe N."/>
            <person name="Schambach J.Y."/>
            <person name="Rollin J.A."/>
            <person name="Pattathil S."/>
            <person name="Barry A.N."/>
        </authorList>
    </citation>
    <scope>NUCLEOTIDE SEQUENCE [LARGE SCALE GENOMIC DNA]</scope>
    <source>
        <strain evidence="4">UTEX 25</strain>
    </source>
</reference>
<dbReference type="PANTHER" id="PTHR23216">
    <property type="entry name" value="NUCLEOLAR AND COILED-BODY PHOSPHOPROTEIN 1"/>
    <property type="match status" value="1"/>
</dbReference>
<dbReference type="Proteomes" id="UP000279271">
    <property type="component" value="Unassembled WGS sequence"/>
</dbReference>
<feature type="compositionally biased region" description="Basic and acidic residues" evidence="1">
    <location>
        <begin position="1"/>
        <end position="12"/>
    </location>
</feature>
<feature type="non-terminal residue" evidence="3">
    <location>
        <position position="1"/>
    </location>
</feature>
<sequence>ESKNRVKTRDEQGVDEVVIASTPKEKKTKEKKEKKRKVEEAQSVVPEVASPVVEPPKKKKRKTSEAETSAAPVPAESAPAVKKKSKAKAAEAAASPVPVTEPAAPAAVSKEKEEKKKKKKKKAEAEASAAMEKAAPVETVGAPVTEEKRKKKKKGASVEDSPAETALPAAGTAEEPEPPAPGSSTRQDIEETQAVEEAAPRQGTAAKAFQRVKAEEWIDKRGSWDNSYVGTFGEQGWGFKAQQILGQVRGKDFRHEKTKKKRGSYKGGLIDSHTVSSYKFDSDGE</sequence>
<feature type="compositionally biased region" description="Low complexity" evidence="1">
    <location>
        <begin position="43"/>
        <end position="52"/>
    </location>
</feature>
<dbReference type="EMBL" id="QOKY01000135">
    <property type="protein sequence ID" value="RMZ56750.1"/>
    <property type="molecule type" value="Genomic_DNA"/>
</dbReference>
<accession>A0A3M7L453</accession>
<feature type="compositionally biased region" description="Basic and acidic residues" evidence="1">
    <location>
        <begin position="23"/>
        <end position="40"/>
    </location>
</feature>
<protein>
    <recommendedName>
        <fullName evidence="2">Srp40 C-terminal domain-containing protein</fullName>
    </recommendedName>
</protein>
<evidence type="ECO:0000259" key="2">
    <source>
        <dbReference type="Pfam" id="PF05022"/>
    </source>
</evidence>
<dbReference type="InterPro" id="IPR039191">
    <property type="entry name" value="Nopp140-like"/>
</dbReference>
<organism evidence="3 4">
    <name type="scientific">Auxenochlorella protothecoides</name>
    <name type="common">Green microalga</name>
    <name type="synonym">Chlorella protothecoides</name>
    <dbReference type="NCBI Taxonomy" id="3075"/>
    <lineage>
        <taxon>Eukaryota</taxon>
        <taxon>Viridiplantae</taxon>
        <taxon>Chlorophyta</taxon>
        <taxon>core chlorophytes</taxon>
        <taxon>Trebouxiophyceae</taxon>
        <taxon>Chlorellales</taxon>
        <taxon>Chlorellaceae</taxon>
        <taxon>Auxenochlorella</taxon>
    </lineage>
</organism>
<dbReference type="InterPro" id="IPR007718">
    <property type="entry name" value="Srp40_C"/>
</dbReference>
<feature type="compositionally biased region" description="Low complexity" evidence="1">
    <location>
        <begin position="163"/>
        <end position="173"/>
    </location>
</feature>
<feature type="region of interest" description="Disordered" evidence="1">
    <location>
        <begin position="250"/>
        <end position="285"/>
    </location>
</feature>
<dbReference type="PANTHER" id="PTHR23216:SF1">
    <property type="entry name" value="NUCLEOLAR AND COILED-BODY PHOSPHOPROTEIN 1"/>
    <property type="match status" value="1"/>
</dbReference>
<feature type="domain" description="Srp40 C-terminal" evidence="2">
    <location>
        <begin position="209"/>
        <end position="280"/>
    </location>
</feature>
<comment type="caution">
    <text evidence="3">The sequence shown here is derived from an EMBL/GenBank/DDBJ whole genome shotgun (WGS) entry which is preliminary data.</text>
</comment>
<name>A0A3M7L453_AUXPR</name>
<evidence type="ECO:0000313" key="4">
    <source>
        <dbReference type="Proteomes" id="UP000279271"/>
    </source>
</evidence>
<feature type="compositionally biased region" description="Low complexity" evidence="1">
    <location>
        <begin position="66"/>
        <end position="80"/>
    </location>
</feature>
<proteinExistence type="predicted"/>
<dbReference type="Pfam" id="PF05022">
    <property type="entry name" value="SRP40_C"/>
    <property type="match status" value="1"/>
</dbReference>
<gene>
    <name evidence="3" type="ORF">APUTEX25_002839</name>
</gene>
<evidence type="ECO:0000313" key="3">
    <source>
        <dbReference type="EMBL" id="RMZ56750.1"/>
    </source>
</evidence>
<evidence type="ECO:0000256" key="1">
    <source>
        <dbReference type="SAM" id="MobiDB-lite"/>
    </source>
</evidence>
<feature type="compositionally biased region" description="Low complexity" evidence="1">
    <location>
        <begin position="126"/>
        <end position="138"/>
    </location>
</feature>
<dbReference type="AlphaFoldDB" id="A0A3M7L453"/>
<feature type="compositionally biased region" description="Low complexity" evidence="1">
    <location>
        <begin position="90"/>
        <end position="108"/>
    </location>
</feature>
<dbReference type="GO" id="GO:0005730">
    <property type="term" value="C:nucleolus"/>
    <property type="evidence" value="ECO:0007669"/>
    <property type="project" value="InterPro"/>
</dbReference>